<comment type="subcellular location">
    <subcellularLocation>
        <location evidence="1">Membrane</location>
        <topology evidence="1">Multi-pass membrane protein</topology>
    </subcellularLocation>
</comment>
<keyword evidence="7" id="KW-1185">Reference proteome</keyword>
<dbReference type="PROSITE" id="PS50259">
    <property type="entry name" value="G_PROTEIN_RECEP_F3_4"/>
    <property type="match status" value="1"/>
</dbReference>
<name>A0ABM1F6Z3_PRICU</name>
<reference evidence="8" key="1">
    <citation type="submission" date="2025-08" db="UniProtKB">
        <authorList>
            <consortium name="RefSeq"/>
        </authorList>
    </citation>
    <scope>IDENTIFICATION</scope>
</reference>
<evidence type="ECO:0000259" key="6">
    <source>
        <dbReference type="PROSITE" id="PS50259"/>
    </source>
</evidence>
<dbReference type="RefSeq" id="XP_014680214.1">
    <property type="nucleotide sequence ID" value="XM_014824728.1"/>
</dbReference>
<dbReference type="InterPro" id="IPR050726">
    <property type="entry name" value="mGluR"/>
</dbReference>
<keyword evidence="3" id="KW-1133">Transmembrane helix</keyword>
<accession>A0ABM1F6Z3</accession>
<evidence type="ECO:0000256" key="2">
    <source>
        <dbReference type="ARBA" id="ARBA00022692"/>
    </source>
</evidence>
<evidence type="ECO:0000256" key="3">
    <source>
        <dbReference type="ARBA" id="ARBA00022989"/>
    </source>
</evidence>
<evidence type="ECO:0000256" key="4">
    <source>
        <dbReference type="ARBA" id="ARBA00023136"/>
    </source>
</evidence>
<feature type="domain" description="G-protein coupled receptors family 3 profile" evidence="6">
    <location>
        <begin position="1"/>
        <end position="80"/>
    </location>
</feature>
<dbReference type="InterPro" id="IPR017978">
    <property type="entry name" value="GPCR_3_C"/>
</dbReference>
<dbReference type="GeneID" id="106820185"/>
<sequence length="80" mass="8462">MAAMLIGLQIVASIASTSLHPQEALLVMPSPSVRYVELMCGSGGAAGKIVSLVYNMLLVAACSVLAFKTRHLPDNFNESR</sequence>
<proteinExistence type="predicted"/>
<dbReference type="Proteomes" id="UP000695022">
    <property type="component" value="Unplaced"/>
</dbReference>
<gene>
    <name evidence="8" type="primary">LOC106820185</name>
</gene>
<evidence type="ECO:0000313" key="7">
    <source>
        <dbReference type="Proteomes" id="UP000695022"/>
    </source>
</evidence>
<keyword evidence="4" id="KW-0472">Membrane</keyword>
<keyword evidence="2" id="KW-0812">Transmembrane</keyword>
<protein>
    <submittedName>
        <fullName evidence="8">Metabotropic glutamate receptor 1-like</fullName>
    </submittedName>
</protein>
<keyword evidence="5" id="KW-0325">Glycoprotein</keyword>
<evidence type="ECO:0000313" key="8">
    <source>
        <dbReference type="RefSeq" id="XP_014680214.1"/>
    </source>
</evidence>
<dbReference type="Pfam" id="PF00003">
    <property type="entry name" value="7tm_3"/>
    <property type="match status" value="1"/>
</dbReference>
<organism evidence="7 8">
    <name type="scientific">Priapulus caudatus</name>
    <name type="common">Priapulid worm</name>
    <dbReference type="NCBI Taxonomy" id="37621"/>
    <lineage>
        <taxon>Eukaryota</taxon>
        <taxon>Metazoa</taxon>
        <taxon>Ecdysozoa</taxon>
        <taxon>Scalidophora</taxon>
        <taxon>Priapulida</taxon>
        <taxon>Priapulimorpha</taxon>
        <taxon>Priapulimorphida</taxon>
        <taxon>Priapulidae</taxon>
        <taxon>Priapulus</taxon>
    </lineage>
</organism>
<evidence type="ECO:0000256" key="1">
    <source>
        <dbReference type="ARBA" id="ARBA00004141"/>
    </source>
</evidence>
<dbReference type="PANTHER" id="PTHR24060">
    <property type="entry name" value="METABOTROPIC GLUTAMATE RECEPTOR"/>
    <property type="match status" value="1"/>
</dbReference>
<evidence type="ECO:0000256" key="5">
    <source>
        <dbReference type="ARBA" id="ARBA00023180"/>
    </source>
</evidence>